<dbReference type="PRINTS" id="PR01009">
    <property type="entry name" value="FLGMRINGFLIF"/>
</dbReference>
<feature type="transmembrane region" description="Helical" evidence="11">
    <location>
        <begin position="418"/>
        <end position="436"/>
    </location>
</feature>
<evidence type="ECO:0000256" key="2">
    <source>
        <dbReference type="ARBA" id="ARBA00004651"/>
    </source>
</evidence>
<name>S9RIS2_9RHOB</name>
<dbReference type="Pfam" id="PF01514">
    <property type="entry name" value="YscJ_FliF"/>
    <property type="match status" value="1"/>
</dbReference>
<dbReference type="Pfam" id="PF08345">
    <property type="entry name" value="YscJ_FliF_C"/>
    <property type="match status" value="1"/>
</dbReference>
<evidence type="ECO:0000256" key="11">
    <source>
        <dbReference type="SAM" id="Phobius"/>
    </source>
</evidence>
<dbReference type="Proteomes" id="UP000015347">
    <property type="component" value="Unassembled WGS sequence"/>
</dbReference>
<feature type="region of interest" description="Disordered" evidence="10">
    <location>
        <begin position="448"/>
        <end position="497"/>
    </location>
</feature>
<dbReference type="EMBL" id="APVH01000042">
    <property type="protein sequence ID" value="EPX78010.1"/>
    <property type="molecule type" value="Genomic_DNA"/>
</dbReference>
<comment type="similarity">
    <text evidence="3 9">Belongs to the FliF family.</text>
</comment>
<feature type="domain" description="Flagellar M-ring C-terminal" evidence="13">
    <location>
        <begin position="228"/>
        <end position="392"/>
    </location>
</feature>
<dbReference type="NCBIfam" id="TIGR00206">
    <property type="entry name" value="fliF"/>
    <property type="match status" value="1"/>
</dbReference>
<evidence type="ECO:0000259" key="12">
    <source>
        <dbReference type="Pfam" id="PF01514"/>
    </source>
</evidence>
<reference evidence="15" key="1">
    <citation type="journal article" date="2014" name="Stand. Genomic Sci.">
        <title>Genome sequence of the exopolysaccharide-producing Salipiger mucosus type strain (DSM 16094(T)), a moderately halophilic member of the Roseobacter clade.</title>
        <authorList>
            <person name="Riedel T."/>
            <person name="Spring S."/>
            <person name="Fiebig A."/>
            <person name="Petersen J."/>
            <person name="Kyrpides N.C."/>
            <person name="Goker M."/>
            <person name="Klenk H.P."/>
        </authorList>
    </citation>
    <scope>NUCLEOTIDE SEQUENCE [LARGE SCALE GENOMIC DNA]</scope>
    <source>
        <strain evidence="15">DSM 16094</strain>
    </source>
</reference>
<comment type="caution">
    <text evidence="14">The sequence shown here is derived from an EMBL/GenBank/DDBJ whole genome shotgun (WGS) entry which is preliminary data.</text>
</comment>
<feature type="compositionally biased region" description="Low complexity" evidence="10">
    <location>
        <begin position="263"/>
        <end position="289"/>
    </location>
</feature>
<dbReference type="GO" id="GO:0009431">
    <property type="term" value="C:bacterial-type flagellum basal body, MS ring"/>
    <property type="evidence" value="ECO:0007669"/>
    <property type="project" value="InterPro"/>
</dbReference>
<dbReference type="InterPro" id="IPR045851">
    <property type="entry name" value="AMP-bd_C_sf"/>
</dbReference>
<dbReference type="Gene3D" id="3.30.300.30">
    <property type="match status" value="1"/>
</dbReference>
<comment type="function">
    <text evidence="9">The M ring may be actively involved in energy transduction.</text>
</comment>
<sequence>MLGGVGLALMLALFFGVQQVTKPVYNTLYSGLSPSEASEIVGTLEGAGIQVDVSSDSSVVSIPKSDFATARMMLAEAGLPSEGAPGWEIFDQSGNMGMNTFLQRVNRLRAMEGELARSIQTVSGVESARVHLVLPEREAFSRDRATPKASVVVRTSAAYSMDEEQANAIRFLVSSGVPDLAPERVTVMSTDGEIILAENGEEASAEATIQSARTMHEDRFERDIEKILSARVGAGNVRVNVAVDVTTQRRVVVEESFDPEQQVVRSTETQSSTEESTSNEGNNVSVENNIPENLGGGGGQAAGSQSSAQESSEIVNYEIGNTKTETVYEPGDIRKVSVAVLVNGIYDRQDNGEVEYTERPPEELARLEELVRTAIGFEEGRGDSVSVDSLRFMDRSMEIGDPVGTSLLDILKENVMTILKWLFVLLVVGLVLALGVKPLINRIFATSDQTSDEDGIEAPNADGSETGGAPAPGSQTSSEGSDRQATREAQADQGDEVIDVVSVQGGVRRKRISSLQNMVSEDPDEALKILRGWIAQDG</sequence>
<proteinExistence type="inferred from homology"/>
<dbReference type="InterPro" id="IPR043427">
    <property type="entry name" value="YscJ/FliF"/>
</dbReference>
<feature type="compositionally biased region" description="Low complexity" evidence="10">
    <location>
        <begin position="302"/>
        <end position="312"/>
    </location>
</feature>
<feature type="domain" description="Flagellar M-ring N-terminal" evidence="12">
    <location>
        <begin position="21"/>
        <end position="195"/>
    </location>
</feature>
<feature type="compositionally biased region" description="Basic and acidic residues" evidence="10">
    <location>
        <begin position="480"/>
        <end position="490"/>
    </location>
</feature>
<dbReference type="Gene3D" id="3.30.70.1530">
    <property type="entry name" value="Hypothetical protein rpa1041"/>
    <property type="match status" value="1"/>
</dbReference>
<evidence type="ECO:0000256" key="9">
    <source>
        <dbReference type="PIRNR" id="PIRNR004862"/>
    </source>
</evidence>
<dbReference type="AlphaFoldDB" id="S9RIS2"/>
<dbReference type="HOGENOM" id="CLU_028108_4_1_5"/>
<evidence type="ECO:0000256" key="7">
    <source>
        <dbReference type="ARBA" id="ARBA00023136"/>
    </source>
</evidence>
<keyword evidence="14" id="KW-0282">Flagellum</keyword>
<dbReference type="PANTHER" id="PTHR30046:SF0">
    <property type="entry name" value="FLAGELLAR M-RING PROTEIN"/>
    <property type="match status" value="1"/>
</dbReference>
<keyword evidence="14" id="KW-0969">Cilium</keyword>
<protein>
    <recommendedName>
        <fullName evidence="9">Flagellar M-ring protein</fullName>
    </recommendedName>
</protein>
<dbReference type="GO" id="GO:0003774">
    <property type="term" value="F:cytoskeletal motor activity"/>
    <property type="evidence" value="ECO:0007669"/>
    <property type="project" value="InterPro"/>
</dbReference>
<evidence type="ECO:0000256" key="8">
    <source>
        <dbReference type="ARBA" id="ARBA00023143"/>
    </source>
</evidence>
<dbReference type="eggNOG" id="COG1766">
    <property type="taxonomic scope" value="Bacteria"/>
</dbReference>
<evidence type="ECO:0000256" key="4">
    <source>
        <dbReference type="ARBA" id="ARBA00022475"/>
    </source>
</evidence>
<keyword evidence="8 9" id="KW-0975">Bacterial flagellum</keyword>
<evidence type="ECO:0000256" key="5">
    <source>
        <dbReference type="ARBA" id="ARBA00022692"/>
    </source>
</evidence>
<dbReference type="STRING" id="1123237.Salmuc_03332"/>
<dbReference type="PANTHER" id="PTHR30046">
    <property type="entry name" value="FLAGELLAR M-RING PROTEIN"/>
    <property type="match status" value="1"/>
</dbReference>
<dbReference type="InterPro" id="IPR013556">
    <property type="entry name" value="Flag_M-ring_C"/>
</dbReference>
<accession>S9RIS2</accession>
<dbReference type="InterPro" id="IPR006182">
    <property type="entry name" value="FliF_N_dom"/>
</dbReference>
<evidence type="ECO:0000313" key="14">
    <source>
        <dbReference type="EMBL" id="EPX78010.1"/>
    </source>
</evidence>
<feature type="region of interest" description="Disordered" evidence="10">
    <location>
        <begin position="259"/>
        <end position="312"/>
    </location>
</feature>
<keyword evidence="14" id="KW-0966">Cell projection</keyword>
<evidence type="ECO:0000256" key="10">
    <source>
        <dbReference type="SAM" id="MobiDB-lite"/>
    </source>
</evidence>
<evidence type="ECO:0000256" key="6">
    <source>
        <dbReference type="ARBA" id="ARBA00022989"/>
    </source>
</evidence>
<keyword evidence="6 11" id="KW-1133">Transmembrane helix</keyword>
<keyword evidence="4" id="KW-1003">Cell membrane</keyword>
<dbReference type="GO" id="GO:0005886">
    <property type="term" value="C:plasma membrane"/>
    <property type="evidence" value="ECO:0007669"/>
    <property type="project" value="UniProtKB-SubCell"/>
</dbReference>
<gene>
    <name evidence="14" type="ORF">Salmuc_03332</name>
</gene>
<dbReference type="InterPro" id="IPR000067">
    <property type="entry name" value="FlgMring_FliF"/>
</dbReference>
<keyword evidence="7 11" id="KW-0472">Membrane</keyword>
<comment type="subcellular location">
    <subcellularLocation>
        <location evidence="1 9">Bacterial flagellum basal body</location>
    </subcellularLocation>
    <subcellularLocation>
        <location evidence="2">Cell membrane</location>
        <topology evidence="2">Multi-pass membrane protein</topology>
    </subcellularLocation>
</comment>
<keyword evidence="15" id="KW-1185">Reference proteome</keyword>
<evidence type="ECO:0000256" key="3">
    <source>
        <dbReference type="ARBA" id="ARBA00007971"/>
    </source>
</evidence>
<evidence type="ECO:0000256" key="1">
    <source>
        <dbReference type="ARBA" id="ARBA00004117"/>
    </source>
</evidence>
<dbReference type="GO" id="GO:0071973">
    <property type="term" value="P:bacterial-type flagellum-dependent cell motility"/>
    <property type="evidence" value="ECO:0007669"/>
    <property type="project" value="InterPro"/>
</dbReference>
<dbReference type="PIRSF" id="PIRSF004862">
    <property type="entry name" value="FliF"/>
    <property type="match status" value="1"/>
</dbReference>
<evidence type="ECO:0000259" key="13">
    <source>
        <dbReference type="Pfam" id="PF08345"/>
    </source>
</evidence>
<organism evidence="14 15">
    <name type="scientific">Salipiger mucosus DSM 16094</name>
    <dbReference type="NCBI Taxonomy" id="1123237"/>
    <lineage>
        <taxon>Bacteria</taxon>
        <taxon>Pseudomonadati</taxon>
        <taxon>Pseudomonadota</taxon>
        <taxon>Alphaproteobacteria</taxon>
        <taxon>Rhodobacterales</taxon>
        <taxon>Roseobacteraceae</taxon>
        <taxon>Salipiger</taxon>
    </lineage>
</organism>
<keyword evidence="5 11" id="KW-0812">Transmembrane</keyword>
<evidence type="ECO:0000313" key="15">
    <source>
        <dbReference type="Proteomes" id="UP000015347"/>
    </source>
</evidence>